<dbReference type="Pfam" id="PF05199">
    <property type="entry name" value="GMC_oxred_C"/>
    <property type="match status" value="1"/>
</dbReference>
<dbReference type="SUPFAM" id="SSF54373">
    <property type="entry name" value="FAD-linked reductases, C-terminal domain"/>
    <property type="match status" value="1"/>
</dbReference>
<dbReference type="PANTHER" id="PTHR45968:SF31">
    <property type="entry name" value="GLUCOSE-METHANOL-CHOLINE (GMC) OXIDOREDUCTASE FAMILY PROTEIN"/>
    <property type="match status" value="1"/>
</dbReference>
<dbReference type="InterPro" id="IPR051871">
    <property type="entry name" value="GMC_Oxidoreductase-Related"/>
</dbReference>
<dbReference type="InterPro" id="IPR007867">
    <property type="entry name" value="GMC_OxRtase_C"/>
</dbReference>
<accession>A0A6D2KQD5</accession>
<evidence type="ECO:0000256" key="5">
    <source>
        <dbReference type="ARBA" id="ARBA00022827"/>
    </source>
</evidence>
<evidence type="ECO:0000256" key="3">
    <source>
        <dbReference type="ARBA" id="ARBA00022630"/>
    </source>
</evidence>
<proteinExistence type="inferred from homology"/>
<keyword evidence="10" id="KW-1185">Reference proteome</keyword>
<dbReference type="SUPFAM" id="SSF51905">
    <property type="entry name" value="FAD/NAD(P)-binding domain"/>
    <property type="match status" value="1"/>
</dbReference>
<dbReference type="EMBL" id="CACVBM020001607">
    <property type="protein sequence ID" value="CAA7055521.1"/>
    <property type="molecule type" value="Genomic_DNA"/>
</dbReference>
<keyword evidence="4" id="KW-0732">Signal</keyword>
<evidence type="ECO:0000256" key="6">
    <source>
        <dbReference type="PIRSR" id="PIRSR000137-2"/>
    </source>
</evidence>
<evidence type="ECO:0000313" key="9">
    <source>
        <dbReference type="EMBL" id="CAA7055521.1"/>
    </source>
</evidence>
<evidence type="ECO:0000256" key="7">
    <source>
        <dbReference type="PIRSR" id="PIRSR000137-3"/>
    </source>
</evidence>
<feature type="disulfide bond" evidence="7">
    <location>
        <begin position="280"/>
        <end position="335"/>
    </location>
</feature>
<dbReference type="GO" id="GO:0016614">
    <property type="term" value="F:oxidoreductase activity, acting on CH-OH group of donors"/>
    <property type="evidence" value="ECO:0007669"/>
    <property type="project" value="InterPro"/>
</dbReference>
<dbReference type="Proteomes" id="UP000467841">
    <property type="component" value="Unassembled WGS sequence"/>
</dbReference>
<dbReference type="Gene3D" id="3.30.560.10">
    <property type="entry name" value="Glucose Oxidase, domain 3"/>
    <property type="match status" value="1"/>
</dbReference>
<comment type="caution">
    <text evidence="9">The sequence shown here is derived from an EMBL/GenBank/DDBJ whole genome shotgun (WGS) entry which is preliminary data.</text>
</comment>
<keyword evidence="7" id="KW-1015">Disulfide bond</keyword>
<evidence type="ECO:0000313" key="10">
    <source>
        <dbReference type="Proteomes" id="UP000467841"/>
    </source>
</evidence>
<feature type="binding site" evidence="6">
    <location>
        <position position="372"/>
    </location>
    <ligand>
        <name>FAD</name>
        <dbReference type="ChEBI" id="CHEBI:57692"/>
    </ligand>
</feature>
<dbReference type="Pfam" id="PF00732">
    <property type="entry name" value="GMC_oxred_N"/>
    <property type="match status" value="1"/>
</dbReference>
<dbReference type="GO" id="GO:0050660">
    <property type="term" value="F:flavin adenine dinucleotide binding"/>
    <property type="evidence" value="ECO:0007669"/>
    <property type="project" value="InterPro"/>
</dbReference>
<evidence type="ECO:0000256" key="1">
    <source>
        <dbReference type="ARBA" id="ARBA00001974"/>
    </source>
</evidence>
<protein>
    <recommendedName>
        <fullName evidence="8">Glucose-methanol-choline oxidoreductase N-terminal domain-containing protein</fullName>
    </recommendedName>
</protein>
<dbReference type="InterPro" id="IPR000172">
    <property type="entry name" value="GMC_OxRdtase_N"/>
</dbReference>
<feature type="binding site" evidence="6">
    <location>
        <position position="87"/>
    </location>
    <ligand>
        <name>FAD</name>
        <dbReference type="ChEBI" id="CHEBI:57692"/>
    </ligand>
</feature>
<comment type="cofactor">
    <cofactor evidence="1 6">
        <name>FAD</name>
        <dbReference type="ChEBI" id="CHEBI:57692"/>
    </cofactor>
</comment>
<sequence length="427" mass="47138">MEEVENAYEWIEKKLVSEPQVMGWQSAFINGLLEADVAPYNGFTYNHINGTKVGGTIFDVGGHRHSAADLLEYANPDMIVVYVNATVHKILFTTEGVQRPKAHGVIYKDGDGVYHKAELAENVMNEVILSAGALGSPQLLMLSGVGPRAHLECHGVNHVVLDHPMVGKGMGDNPMNSVIIPSPLPVELVPPSIVGITEFGSFIEGSSLDVLRQTPSTKSIAHFVQFMNLRLSGMSNSALILQKVDGPVSRGYLELQNTNPDDNPSVTFNYYQEPEDLKKCVKGLDTIIKVLNSKAYSKYKYPDSTPLELLSLMLSLPINLRPRYETAVSNMTQFCIDTVRTIYHYHGGCQVGRVVDKNYKVFGIDSLRVIDGSTFLKSPGTNPQSTVMMLGRYMGQKIIQERVSFVGNHDDDSINRNEANIYLLSSK</sequence>
<evidence type="ECO:0000256" key="4">
    <source>
        <dbReference type="ARBA" id="ARBA00022729"/>
    </source>
</evidence>
<dbReference type="AlphaFoldDB" id="A0A6D2KQD5"/>
<reference evidence="9" key="1">
    <citation type="submission" date="2020-01" db="EMBL/GenBank/DDBJ databases">
        <authorList>
            <person name="Mishra B."/>
        </authorList>
    </citation>
    <scope>NUCLEOTIDE SEQUENCE [LARGE SCALE GENOMIC DNA]</scope>
</reference>
<keyword evidence="5 6" id="KW-0274">FAD</keyword>
<comment type="similarity">
    <text evidence="2">Belongs to the GMC oxidoreductase family.</text>
</comment>
<dbReference type="Gene3D" id="3.50.50.60">
    <property type="entry name" value="FAD/NAD(P)-binding domain"/>
    <property type="match status" value="2"/>
</dbReference>
<dbReference type="PANTHER" id="PTHR45968">
    <property type="entry name" value="OSJNBA0019K04.7 PROTEIN"/>
    <property type="match status" value="1"/>
</dbReference>
<feature type="binding site" evidence="6">
    <location>
        <begin position="383"/>
        <end position="384"/>
    </location>
    <ligand>
        <name>FAD</name>
        <dbReference type="ChEBI" id="CHEBI:57692"/>
    </ligand>
</feature>
<dbReference type="PROSITE" id="PS00624">
    <property type="entry name" value="GMC_OXRED_2"/>
    <property type="match status" value="1"/>
</dbReference>
<evidence type="ECO:0000256" key="2">
    <source>
        <dbReference type="ARBA" id="ARBA00010790"/>
    </source>
</evidence>
<name>A0A6D2KQD5_9BRAS</name>
<keyword evidence="3" id="KW-0285">Flavoprotein</keyword>
<evidence type="ECO:0000259" key="8">
    <source>
        <dbReference type="PROSITE" id="PS00624"/>
    </source>
</evidence>
<dbReference type="InterPro" id="IPR012132">
    <property type="entry name" value="GMC_OxRdtase"/>
</dbReference>
<dbReference type="PIRSF" id="PIRSF000137">
    <property type="entry name" value="Alcohol_oxidase"/>
    <property type="match status" value="1"/>
</dbReference>
<gene>
    <name evidence="9" type="ORF">MERR_LOCUS42757</name>
</gene>
<organism evidence="9 10">
    <name type="scientific">Microthlaspi erraticum</name>
    <dbReference type="NCBI Taxonomy" id="1685480"/>
    <lineage>
        <taxon>Eukaryota</taxon>
        <taxon>Viridiplantae</taxon>
        <taxon>Streptophyta</taxon>
        <taxon>Embryophyta</taxon>
        <taxon>Tracheophyta</taxon>
        <taxon>Spermatophyta</taxon>
        <taxon>Magnoliopsida</taxon>
        <taxon>eudicotyledons</taxon>
        <taxon>Gunneridae</taxon>
        <taxon>Pentapetalae</taxon>
        <taxon>rosids</taxon>
        <taxon>malvids</taxon>
        <taxon>Brassicales</taxon>
        <taxon>Brassicaceae</taxon>
        <taxon>Coluteocarpeae</taxon>
        <taxon>Microthlaspi</taxon>
    </lineage>
</organism>
<dbReference type="InterPro" id="IPR036188">
    <property type="entry name" value="FAD/NAD-bd_sf"/>
</dbReference>
<feature type="domain" description="Glucose-methanol-choline oxidoreductase N-terminal" evidence="8">
    <location>
        <begin position="132"/>
        <end position="146"/>
    </location>
</feature>
<dbReference type="OrthoDB" id="269227at2759"/>